<evidence type="ECO:0000313" key="2">
    <source>
        <dbReference type="Proteomes" id="UP000188354"/>
    </source>
</evidence>
<dbReference type="AlphaFoldDB" id="A0A1J7H9R7"/>
<reference evidence="1 2" key="1">
    <citation type="journal article" date="2017" name="Plant Biotechnol. J.">
        <title>A comprehensive draft genome sequence for lupin (Lupinus angustifolius), an emerging health food: insights into plant-microbe interactions and legume evolution.</title>
        <authorList>
            <person name="Hane J.K."/>
            <person name="Ming Y."/>
            <person name="Kamphuis L.G."/>
            <person name="Nelson M.N."/>
            <person name="Garg G."/>
            <person name="Atkins C.A."/>
            <person name="Bayer P.E."/>
            <person name="Bravo A."/>
            <person name="Bringans S."/>
            <person name="Cannon S."/>
            <person name="Edwards D."/>
            <person name="Foley R."/>
            <person name="Gao L.L."/>
            <person name="Harrison M.J."/>
            <person name="Huang W."/>
            <person name="Hurgobin B."/>
            <person name="Li S."/>
            <person name="Liu C.W."/>
            <person name="McGrath A."/>
            <person name="Morahan G."/>
            <person name="Murray J."/>
            <person name="Weller J."/>
            <person name="Jian J."/>
            <person name="Singh K.B."/>
        </authorList>
    </citation>
    <scope>NUCLEOTIDE SEQUENCE [LARGE SCALE GENOMIC DNA]</scope>
    <source>
        <strain evidence="2">cv. Tanjil</strain>
        <tissue evidence="1">Whole plant</tissue>
    </source>
</reference>
<sequence>MWKDRVNMKLLTKQLSLDQTLAWLTWTRTWHSETQPGTVGTQAWHKLTCSSRQLSGAP</sequence>
<name>A0A1J7H9R7_LUPAN</name>
<proteinExistence type="predicted"/>
<accession>A0A1J7H9R7</accession>
<protein>
    <submittedName>
        <fullName evidence="1">Uncharacterized protein</fullName>
    </submittedName>
</protein>
<dbReference type="EMBL" id="CM007366">
    <property type="protein sequence ID" value="OIW09542.1"/>
    <property type="molecule type" value="Genomic_DNA"/>
</dbReference>
<organism evidence="1 2">
    <name type="scientific">Lupinus angustifolius</name>
    <name type="common">Narrow-leaved blue lupine</name>
    <dbReference type="NCBI Taxonomy" id="3871"/>
    <lineage>
        <taxon>Eukaryota</taxon>
        <taxon>Viridiplantae</taxon>
        <taxon>Streptophyta</taxon>
        <taxon>Embryophyta</taxon>
        <taxon>Tracheophyta</taxon>
        <taxon>Spermatophyta</taxon>
        <taxon>Magnoliopsida</taxon>
        <taxon>eudicotyledons</taxon>
        <taxon>Gunneridae</taxon>
        <taxon>Pentapetalae</taxon>
        <taxon>rosids</taxon>
        <taxon>fabids</taxon>
        <taxon>Fabales</taxon>
        <taxon>Fabaceae</taxon>
        <taxon>Papilionoideae</taxon>
        <taxon>50 kb inversion clade</taxon>
        <taxon>genistoids sensu lato</taxon>
        <taxon>core genistoids</taxon>
        <taxon>Genisteae</taxon>
        <taxon>Lupinus</taxon>
    </lineage>
</organism>
<gene>
    <name evidence="1" type="ORF">TanjilG_30861</name>
</gene>
<dbReference type="Gramene" id="OIW09542">
    <property type="protein sequence ID" value="OIW09542"/>
    <property type="gene ID" value="TanjilG_30861"/>
</dbReference>
<keyword evidence="2" id="KW-1185">Reference proteome</keyword>
<evidence type="ECO:0000313" key="1">
    <source>
        <dbReference type="EMBL" id="OIW09542.1"/>
    </source>
</evidence>
<dbReference type="Proteomes" id="UP000188354">
    <property type="component" value="Chromosome LG06"/>
</dbReference>